<keyword evidence="10" id="KW-1185">Reference proteome</keyword>
<sequence length="502" mass="57196">MRLAVVICVIVLFGIVLAVMTRYRRGLKQVPGPFLASISSLDRIITAASGQQFRRHLEYHDKYGPLVRVGPNQVSFANSDLIPQVYGITSRFLKSDFYSMFDVRSKQGKAIPTVFSVRDEKRHKGLKRPVANAYSMSTLVELEPMTDDCIEILQRKFDGMQDKDFDLGEWLQWYSFDVITSVTFSNCMGFMEQEKDVQGIIEAIEGRLAYNSVVGEAPYLHRFLLGNRLVASLVGRVPILAWLNSTSHIIRFAAKQLERYNTRDKSLDSLRDMLARFRRSRDGEEIMSSDDLLSHASSNILAGSDTTAISLRSMFYYLCKNPRCYNLLRDEIDQMEQAAELSPIVTFAEANRMPYLQACMKEAMRLHPAVGQLLERVVPADGWEIAPGIHLPAGTIVGMNPWIPSRDKSVYGTDAEAFRPERWLEASEETLKLMDRNFLAFGAGARTCLGKNISLLEMSKLVPQVIRKYQLELSDPKAEWILTDNWFVKQTNLFCRLKRRET</sequence>
<keyword evidence="3 7" id="KW-0479">Metal-binding</keyword>
<dbReference type="HOGENOM" id="CLU_001570_14_0_1"/>
<evidence type="ECO:0000256" key="3">
    <source>
        <dbReference type="ARBA" id="ARBA00022723"/>
    </source>
</evidence>
<dbReference type="AlphaFoldDB" id="A0A072PQI6"/>
<dbReference type="InterPro" id="IPR001128">
    <property type="entry name" value="Cyt_P450"/>
</dbReference>
<dbReference type="PANTHER" id="PTHR24305:SF232">
    <property type="entry name" value="P450, PUTATIVE (EUROFUNG)-RELATED"/>
    <property type="match status" value="1"/>
</dbReference>
<dbReference type="PANTHER" id="PTHR24305">
    <property type="entry name" value="CYTOCHROME P450"/>
    <property type="match status" value="1"/>
</dbReference>
<protein>
    <recommendedName>
        <fullName evidence="11">Cytochrome P450 oxidoreductase</fullName>
    </recommendedName>
</protein>
<evidence type="ECO:0000256" key="2">
    <source>
        <dbReference type="ARBA" id="ARBA00010617"/>
    </source>
</evidence>
<evidence type="ECO:0000256" key="1">
    <source>
        <dbReference type="ARBA" id="ARBA00001971"/>
    </source>
</evidence>
<dbReference type="InterPro" id="IPR036396">
    <property type="entry name" value="Cyt_P450_sf"/>
</dbReference>
<evidence type="ECO:0008006" key="11">
    <source>
        <dbReference type="Google" id="ProtNLM"/>
    </source>
</evidence>
<evidence type="ECO:0000256" key="7">
    <source>
        <dbReference type="PIRSR" id="PIRSR602403-1"/>
    </source>
</evidence>
<evidence type="ECO:0000313" key="9">
    <source>
        <dbReference type="EMBL" id="KEF57755.1"/>
    </source>
</evidence>
<dbReference type="Gene3D" id="1.10.630.10">
    <property type="entry name" value="Cytochrome P450"/>
    <property type="match status" value="1"/>
</dbReference>
<dbReference type="GO" id="GO:0004497">
    <property type="term" value="F:monooxygenase activity"/>
    <property type="evidence" value="ECO:0007669"/>
    <property type="project" value="UniProtKB-KW"/>
</dbReference>
<dbReference type="EMBL" id="AMGV01000004">
    <property type="protein sequence ID" value="KEF57755.1"/>
    <property type="molecule type" value="Genomic_DNA"/>
</dbReference>
<proteinExistence type="inferred from homology"/>
<feature type="binding site" description="axial binding residue" evidence="7">
    <location>
        <position position="448"/>
    </location>
    <ligand>
        <name>heme</name>
        <dbReference type="ChEBI" id="CHEBI:30413"/>
    </ligand>
    <ligandPart>
        <name>Fe</name>
        <dbReference type="ChEBI" id="CHEBI:18248"/>
    </ligandPart>
</feature>
<dbReference type="GO" id="GO:0016705">
    <property type="term" value="F:oxidoreductase activity, acting on paired donors, with incorporation or reduction of molecular oxygen"/>
    <property type="evidence" value="ECO:0007669"/>
    <property type="project" value="InterPro"/>
</dbReference>
<reference evidence="9 10" key="1">
    <citation type="submission" date="2013-03" db="EMBL/GenBank/DDBJ databases">
        <title>The Genome Sequence of Exophiala aquamarina CBS 119918.</title>
        <authorList>
            <consortium name="The Broad Institute Genomics Platform"/>
            <person name="Cuomo C."/>
            <person name="de Hoog S."/>
            <person name="Gorbushina A."/>
            <person name="Walker B."/>
            <person name="Young S.K."/>
            <person name="Zeng Q."/>
            <person name="Gargeya S."/>
            <person name="Fitzgerald M."/>
            <person name="Haas B."/>
            <person name="Abouelleil A."/>
            <person name="Allen A.W."/>
            <person name="Alvarado L."/>
            <person name="Arachchi H.M."/>
            <person name="Berlin A.M."/>
            <person name="Chapman S.B."/>
            <person name="Gainer-Dewar J."/>
            <person name="Goldberg J."/>
            <person name="Griggs A."/>
            <person name="Gujja S."/>
            <person name="Hansen M."/>
            <person name="Howarth C."/>
            <person name="Imamovic A."/>
            <person name="Ireland A."/>
            <person name="Larimer J."/>
            <person name="McCowan C."/>
            <person name="Murphy C."/>
            <person name="Pearson M."/>
            <person name="Poon T.W."/>
            <person name="Priest M."/>
            <person name="Roberts A."/>
            <person name="Saif S."/>
            <person name="Shea T."/>
            <person name="Sisk P."/>
            <person name="Sykes S."/>
            <person name="Wortman J."/>
            <person name="Nusbaum C."/>
            <person name="Birren B."/>
        </authorList>
    </citation>
    <scope>NUCLEOTIDE SEQUENCE [LARGE SCALE GENOMIC DNA]</scope>
    <source>
        <strain evidence="9 10">CBS 119918</strain>
    </source>
</reference>
<comment type="cofactor">
    <cofactor evidence="1 7">
        <name>heme</name>
        <dbReference type="ChEBI" id="CHEBI:30413"/>
    </cofactor>
</comment>
<organism evidence="9 10">
    <name type="scientific">Exophiala aquamarina CBS 119918</name>
    <dbReference type="NCBI Taxonomy" id="1182545"/>
    <lineage>
        <taxon>Eukaryota</taxon>
        <taxon>Fungi</taxon>
        <taxon>Dikarya</taxon>
        <taxon>Ascomycota</taxon>
        <taxon>Pezizomycotina</taxon>
        <taxon>Eurotiomycetes</taxon>
        <taxon>Chaetothyriomycetidae</taxon>
        <taxon>Chaetothyriales</taxon>
        <taxon>Herpotrichiellaceae</taxon>
        <taxon>Exophiala</taxon>
    </lineage>
</organism>
<name>A0A072PQI6_9EURO</name>
<dbReference type="SUPFAM" id="SSF48264">
    <property type="entry name" value="Cytochrome P450"/>
    <property type="match status" value="1"/>
</dbReference>
<dbReference type="VEuPathDB" id="FungiDB:A1O9_05675"/>
<dbReference type="GO" id="GO:0005506">
    <property type="term" value="F:iron ion binding"/>
    <property type="evidence" value="ECO:0007669"/>
    <property type="project" value="InterPro"/>
</dbReference>
<keyword evidence="5 7" id="KW-0408">Iron</keyword>
<dbReference type="STRING" id="1182545.A0A072PQI6"/>
<keyword evidence="7 8" id="KW-0349">Heme</keyword>
<dbReference type="InterPro" id="IPR050121">
    <property type="entry name" value="Cytochrome_P450_monoxygenase"/>
</dbReference>
<dbReference type="RefSeq" id="XP_013260345.1">
    <property type="nucleotide sequence ID" value="XM_013404891.1"/>
</dbReference>
<dbReference type="InterPro" id="IPR002403">
    <property type="entry name" value="Cyt_P450_E_grp-IV"/>
</dbReference>
<evidence type="ECO:0000313" key="10">
    <source>
        <dbReference type="Proteomes" id="UP000027920"/>
    </source>
</evidence>
<dbReference type="PRINTS" id="PR00385">
    <property type="entry name" value="P450"/>
</dbReference>
<dbReference type="PROSITE" id="PS00086">
    <property type="entry name" value="CYTOCHROME_P450"/>
    <property type="match status" value="1"/>
</dbReference>
<accession>A0A072PQI6</accession>
<dbReference type="GO" id="GO:0020037">
    <property type="term" value="F:heme binding"/>
    <property type="evidence" value="ECO:0007669"/>
    <property type="project" value="InterPro"/>
</dbReference>
<comment type="similarity">
    <text evidence="2 8">Belongs to the cytochrome P450 family.</text>
</comment>
<comment type="caution">
    <text evidence="9">The sequence shown here is derived from an EMBL/GenBank/DDBJ whole genome shotgun (WGS) entry which is preliminary data.</text>
</comment>
<keyword evidence="4 8" id="KW-0560">Oxidoreductase</keyword>
<dbReference type="CDD" id="cd11060">
    <property type="entry name" value="CYP57A1-like"/>
    <property type="match status" value="1"/>
</dbReference>
<dbReference type="Pfam" id="PF00067">
    <property type="entry name" value="p450"/>
    <property type="match status" value="1"/>
</dbReference>
<dbReference type="Proteomes" id="UP000027920">
    <property type="component" value="Unassembled WGS sequence"/>
</dbReference>
<keyword evidence="6 8" id="KW-0503">Monooxygenase</keyword>
<dbReference type="GeneID" id="25280598"/>
<evidence type="ECO:0000256" key="8">
    <source>
        <dbReference type="RuleBase" id="RU000461"/>
    </source>
</evidence>
<dbReference type="FunFam" id="1.10.630.10:FF:000050">
    <property type="entry name" value="Cytochrome P450 monooxygenase"/>
    <property type="match status" value="1"/>
</dbReference>
<dbReference type="PRINTS" id="PR00465">
    <property type="entry name" value="EP450IV"/>
</dbReference>
<evidence type="ECO:0000256" key="5">
    <source>
        <dbReference type="ARBA" id="ARBA00023004"/>
    </source>
</evidence>
<gene>
    <name evidence="9" type="ORF">A1O9_05675</name>
</gene>
<evidence type="ECO:0000256" key="4">
    <source>
        <dbReference type="ARBA" id="ARBA00023002"/>
    </source>
</evidence>
<evidence type="ECO:0000256" key="6">
    <source>
        <dbReference type="ARBA" id="ARBA00023033"/>
    </source>
</evidence>
<dbReference type="OrthoDB" id="3934656at2759"/>
<dbReference type="InterPro" id="IPR017972">
    <property type="entry name" value="Cyt_P450_CS"/>
</dbReference>